<protein>
    <submittedName>
        <fullName evidence="1">Uncharacterized protein</fullName>
    </submittedName>
</protein>
<dbReference type="PANTHER" id="PTHR47150">
    <property type="entry name" value="OS12G0169200 PROTEIN"/>
    <property type="match status" value="1"/>
</dbReference>
<organism evidence="1 2">
    <name type="scientific">Prunus dulcis</name>
    <name type="common">Almond</name>
    <name type="synonym">Amygdalus dulcis</name>
    <dbReference type="NCBI Taxonomy" id="3755"/>
    <lineage>
        <taxon>Eukaryota</taxon>
        <taxon>Viridiplantae</taxon>
        <taxon>Streptophyta</taxon>
        <taxon>Embryophyta</taxon>
        <taxon>Tracheophyta</taxon>
        <taxon>Spermatophyta</taxon>
        <taxon>Magnoliopsida</taxon>
        <taxon>eudicotyledons</taxon>
        <taxon>Gunneridae</taxon>
        <taxon>Pentapetalae</taxon>
        <taxon>rosids</taxon>
        <taxon>fabids</taxon>
        <taxon>Rosales</taxon>
        <taxon>Rosaceae</taxon>
        <taxon>Amygdaloideae</taxon>
        <taxon>Amygdaleae</taxon>
        <taxon>Prunus</taxon>
    </lineage>
</organism>
<dbReference type="EMBL" id="JAJFAZ020000003">
    <property type="protein sequence ID" value="KAI5340366.1"/>
    <property type="molecule type" value="Genomic_DNA"/>
</dbReference>
<dbReference type="PANTHER" id="PTHR47150:SF5">
    <property type="entry name" value="OS07G0546750 PROTEIN"/>
    <property type="match status" value="1"/>
</dbReference>
<proteinExistence type="predicted"/>
<dbReference type="Proteomes" id="UP001054821">
    <property type="component" value="Chromosome 3"/>
</dbReference>
<reference evidence="1 2" key="1">
    <citation type="journal article" date="2022" name="G3 (Bethesda)">
        <title>Whole-genome sequence and methylome profiling of the almond [Prunus dulcis (Mill.) D.A. Webb] cultivar 'Nonpareil'.</title>
        <authorList>
            <person name="D'Amico-Willman K.M."/>
            <person name="Ouma W.Z."/>
            <person name="Meulia T."/>
            <person name="Sideli G.M."/>
            <person name="Gradziel T.M."/>
            <person name="Fresnedo-Ramirez J."/>
        </authorList>
    </citation>
    <scope>NUCLEOTIDE SEQUENCE [LARGE SCALE GENOMIC DNA]</scope>
    <source>
        <strain evidence="1">Clone GOH B32 T37-40</strain>
    </source>
</reference>
<dbReference type="AlphaFoldDB" id="A0AAD4WDW3"/>
<evidence type="ECO:0000313" key="2">
    <source>
        <dbReference type="Proteomes" id="UP001054821"/>
    </source>
</evidence>
<sequence>MLKKLFYRILNDVVNHKPYFRQKKDGLGRQGLSPMQKLTAVFSMCAWGCLDDATNEYCRLSESTALESLRKFYCTVEAVYGQWYLRSPNLADLYKLLHKASH</sequence>
<accession>A0AAD4WDW3</accession>
<name>A0AAD4WDW3_PRUDU</name>
<comment type="caution">
    <text evidence="1">The sequence shown here is derived from an EMBL/GenBank/DDBJ whole genome shotgun (WGS) entry which is preliminary data.</text>
</comment>
<evidence type="ECO:0000313" key="1">
    <source>
        <dbReference type="EMBL" id="KAI5340366.1"/>
    </source>
</evidence>
<gene>
    <name evidence="1" type="ORF">L3X38_019640</name>
</gene>
<keyword evidence="2" id="KW-1185">Reference proteome</keyword>